<dbReference type="GO" id="GO:0005739">
    <property type="term" value="C:mitochondrion"/>
    <property type="evidence" value="ECO:0007669"/>
    <property type="project" value="UniProtKB-SubCell"/>
</dbReference>
<evidence type="ECO:0000256" key="3">
    <source>
        <dbReference type="ARBA" id="ARBA00010895"/>
    </source>
</evidence>
<evidence type="ECO:0000313" key="8">
    <source>
        <dbReference type="Proteomes" id="UP000091956"/>
    </source>
</evidence>
<proteinExistence type="inferred from homology"/>
<evidence type="ECO:0000256" key="4">
    <source>
        <dbReference type="ARBA" id="ARBA00013566"/>
    </source>
</evidence>
<feature type="compositionally biased region" description="Polar residues" evidence="6">
    <location>
        <begin position="68"/>
        <end position="87"/>
    </location>
</feature>
<reference evidence="8" key="2">
    <citation type="journal article" date="2018" name="Nat. Commun.">
        <title>Extreme sensitivity to ultraviolet light in the fungal pathogen causing white-nose syndrome of bats.</title>
        <authorList>
            <person name="Palmer J.M."/>
            <person name="Drees K.P."/>
            <person name="Foster J.T."/>
            <person name="Lindner D.L."/>
        </authorList>
    </citation>
    <scope>NUCLEOTIDE SEQUENCE [LARGE SCALE GENOMIC DNA]</scope>
    <source>
        <strain evidence="8">UAMH 10579</strain>
    </source>
</reference>
<evidence type="ECO:0000256" key="2">
    <source>
        <dbReference type="ARBA" id="ARBA00004173"/>
    </source>
</evidence>
<sequence>MYCLCKANTLRQFIRNVAHIEVEPAFRHAFPRSPFEKSRRGLSTFNALRMQQTSRHLQKSTDGEGESSAYTATPTSESDKATPSQEGSHAPAPAFFEITPDIIDQLAAGAAKDAPKRVEQPLEPLEREYRERTPERRTNRRETPDKFARKPFNRAAPVNPYQDDSSAPRKNFRSKYSEDPEVPTRFPKKTTKKEEDDWTPPPRLPWQSQKAALQEKFSEGWAPRKRLSPDALAGIRAINAQFPEQYTVPVLAAKFEVSPEAIRRILKSNWRPDEEEEEDRKRRWYKRGQQVWTRYAELGLKPPRRWRDEGIGKREKGWKSKDKEERDKERETMSTTWNPRLTRKPEGDGFV</sequence>
<dbReference type="STRING" id="342668.A0A1B8GGA2"/>
<name>A0A1B8GGA2_9PEZI</name>
<feature type="compositionally biased region" description="Basic and acidic residues" evidence="6">
    <location>
        <begin position="113"/>
        <end position="148"/>
    </location>
</feature>
<evidence type="ECO:0000313" key="7">
    <source>
        <dbReference type="EMBL" id="OBT94867.2"/>
    </source>
</evidence>
<evidence type="ECO:0000256" key="6">
    <source>
        <dbReference type="SAM" id="MobiDB-lite"/>
    </source>
</evidence>
<dbReference type="Pfam" id="PF06413">
    <property type="entry name" value="Neugrin"/>
    <property type="match status" value="1"/>
</dbReference>
<feature type="region of interest" description="Disordered" evidence="6">
    <location>
        <begin position="108"/>
        <end position="222"/>
    </location>
</feature>
<evidence type="ECO:0000256" key="1">
    <source>
        <dbReference type="ARBA" id="ARBA00003548"/>
    </source>
</evidence>
<evidence type="ECO:0000256" key="5">
    <source>
        <dbReference type="ARBA" id="ARBA00022946"/>
    </source>
</evidence>
<dbReference type="Proteomes" id="UP000091956">
    <property type="component" value="Unassembled WGS sequence"/>
</dbReference>
<comment type="similarity">
    <text evidence="3">Belongs to the RRG9 family.</text>
</comment>
<dbReference type="PANTHER" id="PTHR13475:SF3">
    <property type="entry name" value="NEUGRIN"/>
    <property type="match status" value="1"/>
</dbReference>
<feature type="region of interest" description="Disordered" evidence="6">
    <location>
        <begin position="304"/>
        <end position="351"/>
    </location>
</feature>
<feature type="compositionally biased region" description="Basic and acidic residues" evidence="6">
    <location>
        <begin position="305"/>
        <end position="332"/>
    </location>
</feature>
<gene>
    <name evidence="7" type="primary">RRG9</name>
    <name evidence="7" type="ORF">VE01_06315</name>
</gene>
<accession>A0A1B8GGA2</accession>
<protein>
    <recommendedName>
        <fullName evidence="4">Required for respiratory growth protein 9, mitochondrial</fullName>
    </recommendedName>
</protein>
<dbReference type="PANTHER" id="PTHR13475">
    <property type="entry name" value="NEUGRIN"/>
    <property type="match status" value="1"/>
</dbReference>
<organism evidence="7 8">
    <name type="scientific">Pseudogymnoascus verrucosus</name>
    <dbReference type="NCBI Taxonomy" id="342668"/>
    <lineage>
        <taxon>Eukaryota</taxon>
        <taxon>Fungi</taxon>
        <taxon>Dikarya</taxon>
        <taxon>Ascomycota</taxon>
        <taxon>Pezizomycotina</taxon>
        <taxon>Leotiomycetes</taxon>
        <taxon>Thelebolales</taxon>
        <taxon>Thelebolaceae</taxon>
        <taxon>Pseudogymnoascus</taxon>
    </lineage>
</organism>
<dbReference type="AlphaFoldDB" id="A0A1B8GGA2"/>
<dbReference type="EMBL" id="KV460240">
    <property type="protein sequence ID" value="OBT94867.2"/>
    <property type="molecule type" value="Genomic_DNA"/>
</dbReference>
<feature type="region of interest" description="Disordered" evidence="6">
    <location>
        <begin position="51"/>
        <end position="92"/>
    </location>
</feature>
<dbReference type="RefSeq" id="XP_018128600.2">
    <property type="nucleotide sequence ID" value="XM_018275767.2"/>
</dbReference>
<reference evidence="7 8" key="1">
    <citation type="submission" date="2016-03" db="EMBL/GenBank/DDBJ databases">
        <title>Comparative genomics of Pseudogymnoascus destructans, the fungus causing white-nose syndrome of bats.</title>
        <authorList>
            <person name="Palmer J.M."/>
            <person name="Drees K.P."/>
            <person name="Foster J.T."/>
            <person name="Lindner D.L."/>
        </authorList>
    </citation>
    <scope>NUCLEOTIDE SEQUENCE [LARGE SCALE GENOMIC DNA]</scope>
    <source>
        <strain evidence="7 8">UAMH 10579</strain>
    </source>
</reference>
<comment type="subcellular location">
    <subcellularLocation>
        <location evidence="2">Mitochondrion</location>
    </subcellularLocation>
</comment>
<dbReference type="InterPro" id="IPR010487">
    <property type="entry name" value="NGRN/Rrg9"/>
</dbReference>
<comment type="function">
    <text evidence="1">Required for respiratory activity and maintenance and expression of the mitochondrial genome.</text>
</comment>
<dbReference type="GO" id="GO:0005634">
    <property type="term" value="C:nucleus"/>
    <property type="evidence" value="ECO:0007669"/>
    <property type="project" value="TreeGrafter"/>
</dbReference>
<keyword evidence="8" id="KW-1185">Reference proteome</keyword>
<dbReference type="GeneID" id="28839701"/>
<keyword evidence="5" id="KW-0809">Transit peptide</keyword>